<dbReference type="SUPFAM" id="SSF53474">
    <property type="entry name" value="alpha/beta-Hydrolases"/>
    <property type="match status" value="1"/>
</dbReference>
<dbReference type="PANTHER" id="PTHR22778">
    <property type="entry name" value="OVARIAN CANCER GENE-2 PROTEIN-RELATED"/>
    <property type="match status" value="1"/>
</dbReference>
<accession>A0AA38LPL3</accession>
<dbReference type="AlphaFoldDB" id="A0AA38LPL3"/>
<keyword evidence="3" id="KW-1185">Reference proteome</keyword>
<evidence type="ECO:0000313" key="2">
    <source>
        <dbReference type="EMBL" id="KAH9329945.1"/>
    </source>
</evidence>
<organism evidence="2 3">
    <name type="scientific">Taxus chinensis</name>
    <name type="common">Chinese yew</name>
    <name type="synonym">Taxus wallichiana var. chinensis</name>
    <dbReference type="NCBI Taxonomy" id="29808"/>
    <lineage>
        <taxon>Eukaryota</taxon>
        <taxon>Viridiplantae</taxon>
        <taxon>Streptophyta</taxon>
        <taxon>Embryophyta</taxon>
        <taxon>Tracheophyta</taxon>
        <taxon>Spermatophyta</taxon>
        <taxon>Pinopsida</taxon>
        <taxon>Pinidae</taxon>
        <taxon>Conifers II</taxon>
        <taxon>Cupressales</taxon>
        <taxon>Taxaceae</taxon>
        <taxon>Taxus</taxon>
    </lineage>
</organism>
<dbReference type="Pfam" id="PF03959">
    <property type="entry name" value="FSH1"/>
    <property type="match status" value="1"/>
</dbReference>
<dbReference type="InterPro" id="IPR005645">
    <property type="entry name" value="FSH-like_dom"/>
</dbReference>
<gene>
    <name evidence="2" type="ORF">KI387_002053</name>
</gene>
<dbReference type="Proteomes" id="UP000824469">
    <property type="component" value="Unassembled WGS sequence"/>
</dbReference>
<proteinExistence type="predicted"/>
<comment type="caution">
    <text evidence="2">The sequence shown here is derived from an EMBL/GenBank/DDBJ whole genome shotgun (WGS) entry which is preliminary data.</text>
</comment>
<dbReference type="OMA" id="MTALTMW"/>
<dbReference type="InterPro" id="IPR029058">
    <property type="entry name" value="AB_hydrolase_fold"/>
</dbReference>
<feature type="non-terminal residue" evidence="2">
    <location>
        <position position="247"/>
    </location>
</feature>
<dbReference type="Gene3D" id="3.40.50.1820">
    <property type="entry name" value="alpha/beta hydrolase"/>
    <property type="match status" value="1"/>
</dbReference>
<sequence>GVQDFKVVQLTLHPHQRATLDMAAATDKLRVLCTYGFRTSGDILQKQISRWDSSITDKFDMHFLDGPLPATGKSEVEGIFPPPYYERFQYNKDFTEFNNLDKAFSLIVDYMEKNGPFDGLLGFSQGAMLCAAVVCYQPKGAMLRNHPPISFIISISGVKFRDREMSAFLYPPHIKCPSVHVTGAKDYVKELSQELIQAFENPLVIRHPHGHVVPKLDGQAVREVNQFIESLMQKRFNEKHNALLAKL</sequence>
<evidence type="ECO:0000313" key="3">
    <source>
        <dbReference type="Proteomes" id="UP000824469"/>
    </source>
</evidence>
<dbReference type="EMBL" id="JAHRHJ020000001">
    <property type="protein sequence ID" value="KAH9329945.1"/>
    <property type="molecule type" value="Genomic_DNA"/>
</dbReference>
<reference evidence="2 3" key="1">
    <citation type="journal article" date="2021" name="Nat. Plants">
        <title>The Taxus genome provides insights into paclitaxel biosynthesis.</title>
        <authorList>
            <person name="Xiong X."/>
            <person name="Gou J."/>
            <person name="Liao Q."/>
            <person name="Li Y."/>
            <person name="Zhou Q."/>
            <person name="Bi G."/>
            <person name="Li C."/>
            <person name="Du R."/>
            <person name="Wang X."/>
            <person name="Sun T."/>
            <person name="Guo L."/>
            <person name="Liang H."/>
            <person name="Lu P."/>
            <person name="Wu Y."/>
            <person name="Zhang Z."/>
            <person name="Ro D.K."/>
            <person name="Shang Y."/>
            <person name="Huang S."/>
            <person name="Yan J."/>
        </authorList>
    </citation>
    <scope>NUCLEOTIDE SEQUENCE [LARGE SCALE GENOMIC DNA]</scope>
    <source>
        <strain evidence="2">Ta-2019</strain>
    </source>
</reference>
<evidence type="ECO:0000259" key="1">
    <source>
        <dbReference type="Pfam" id="PF03959"/>
    </source>
</evidence>
<feature type="domain" description="Serine hydrolase" evidence="1">
    <location>
        <begin position="27"/>
        <end position="217"/>
    </location>
</feature>
<dbReference type="PANTHER" id="PTHR22778:SF55">
    <property type="entry name" value="ESTERASE C25G4.2-LIKE"/>
    <property type="match status" value="1"/>
</dbReference>
<protein>
    <recommendedName>
        <fullName evidence="1">Serine hydrolase domain-containing protein</fullName>
    </recommendedName>
</protein>
<name>A0AA38LPL3_TAXCH</name>